<dbReference type="InterPro" id="IPR036291">
    <property type="entry name" value="NAD(P)-bd_dom_sf"/>
</dbReference>
<feature type="domain" description="Xylanolytic transcriptional activator regulatory" evidence="4">
    <location>
        <begin position="579"/>
        <end position="653"/>
    </location>
</feature>
<dbReference type="PANTHER" id="PTHR31001">
    <property type="entry name" value="UNCHARACTERIZED TRANSCRIPTIONAL REGULATORY PROTEIN"/>
    <property type="match status" value="1"/>
</dbReference>
<evidence type="ECO:0000313" key="6">
    <source>
        <dbReference type="Proteomes" id="UP001338125"/>
    </source>
</evidence>
<comment type="caution">
    <text evidence="5">The sequence shown here is derived from an EMBL/GenBank/DDBJ whole genome shotgun (WGS) entry which is preliminary data.</text>
</comment>
<dbReference type="EMBL" id="JAVFKD010000016">
    <property type="protein sequence ID" value="KAK5988021.1"/>
    <property type="molecule type" value="Genomic_DNA"/>
</dbReference>
<dbReference type="Gene3D" id="3.40.50.720">
    <property type="entry name" value="NAD(P)-binding Rossmann-like Domain"/>
    <property type="match status" value="1"/>
</dbReference>
<dbReference type="InterPro" id="IPR002347">
    <property type="entry name" value="SDR_fam"/>
</dbReference>
<dbReference type="PANTHER" id="PTHR31001:SF49">
    <property type="entry name" value="ZN(II)2CYS6 TRANSCRIPTION FACTOR (EUROFUNG)"/>
    <property type="match status" value="1"/>
</dbReference>
<evidence type="ECO:0000256" key="2">
    <source>
        <dbReference type="ARBA" id="ARBA00023242"/>
    </source>
</evidence>
<dbReference type="SMART" id="SM00906">
    <property type="entry name" value="Fungal_trans"/>
    <property type="match status" value="1"/>
</dbReference>
<keyword evidence="2" id="KW-0539">Nucleus</keyword>
<evidence type="ECO:0000256" key="3">
    <source>
        <dbReference type="SAM" id="MobiDB-lite"/>
    </source>
</evidence>
<keyword evidence="6" id="KW-1185">Reference proteome</keyword>
<dbReference type="CDD" id="cd12148">
    <property type="entry name" value="fungal_TF_MHR"/>
    <property type="match status" value="1"/>
</dbReference>
<organism evidence="5 6">
    <name type="scientific">Cladobotryum mycophilum</name>
    <dbReference type="NCBI Taxonomy" id="491253"/>
    <lineage>
        <taxon>Eukaryota</taxon>
        <taxon>Fungi</taxon>
        <taxon>Dikarya</taxon>
        <taxon>Ascomycota</taxon>
        <taxon>Pezizomycotina</taxon>
        <taxon>Sordariomycetes</taxon>
        <taxon>Hypocreomycetidae</taxon>
        <taxon>Hypocreales</taxon>
        <taxon>Hypocreaceae</taxon>
        <taxon>Cladobotryum</taxon>
    </lineage>
</organism>
<dbReference type="SUPFAM" id="SSF51735">
    <property type="entry name" value="NAD(P)-binding Rossmann-fold domains"/>
    <property type="match status" value="1"/>
</dbReference>
<dbReference type="Pfam" id="PF00106">
    <property type="entry name" value="adh_short"/>
    <property type="match status" value="1"/>
</dbReference>
<dbReference type="InterPro" id="IPR050613">
    <property type="entry name" value="Sec_Metabolite_Reg"/>
</dbReference>
<sequence>MPCNTEPIFSENDIPDLTSYTVIVTGGNSGIGYETVKQLALRNARVYIASRSKERIEDAIQQMVRSVDGAKLDLHFLQLDLQDLKSVKAAPEKFIREEPRLDILINNAGIMTVPYDLTVDGFEKQWQVNYLAPYVLTSILMPLLLSIASLSGTRDRVRVINVSSDAAFFGPKTMLLDNVNMTDTKGMTELWQRYGHSKQASIRHAKELNDRYSSQGVTAYSVHPGIVRSNLQGHDPTVLGTIVRVAMKVAARTTPLEGALNSLFCATSSLALAQGGKFLVPVGKVSSQADDWLNDAKMNAKLWQHSRSSVRNQDGNEHLDARIRHLEQLVRTIVAQRPLDPEVTPTTNSRDTQISYDDTLLATLRQPTGSGTSHSEQPEANAGRMIANSNQTVYVSATHWAAICTEIANIREFVDQGNVADPAHPTEQSHPSGPMLLEGTREVSNLAEVLLDIPSREVSDRLVSRYFNSMEASIVLIHAPTFQEEYKRFWLDQSGTSTEWISVLFGIMFMGTFLYVRSQDELPESFSDPMEMMDTFRSRSTECLIISKYSTIPGTYTMEALLLNIQSEFVRRRDAHVGVWVLSGVAIRLAMRMGYHRDPDNYPQISPFRGEMRRRVWAITLQLDALLSCQLGLPSMIQERQCDIRPPSNLLDEDFNLDSVQLPQPRLQTEITPILYTITKARLLSVFQTIFSQLCLVRVDAYEEIMALDQRLNDECKSIPPRFRMASLEDSITEPAHMLIRRYHLELLFQTGRCILHRHHMTKSYEDSKYRYSRLSCVDAAVTILAHQANIFKEVQVGGMLYREKWFVTSLEQHDFLLAAMIVCLELSSRPQSPTMSLDDNEGDIRPKHSRDELARALQSSHRFWDVFKTSSTEAQQAFNMLSVMLNKLSTNSEGRESSTSTQNTQDTAHQEGKFPCASQSGLASLELADSMTDWYQ</sequence>
<dbReference type="PRINTS" id="PR00081">
    <property type="entry name" value="GDHRDH"/>
</dbReference>
<dbReference type="InterPro" id="IPR007219">
    <property type="entry name" value="XnlR_reg_dom"/>
</dbReference>
<dbReference type="Pfam" id="PF04082">
    <property type="entry name" value="Fungal_trans"/>
    <property type="match status" value="1"/>
</dbReference>
<name>A0ABR0S888_9HYPO</name>
<accession>A0ABR0S888</accession>
<comment type="subcellular location">
    <subcellularLocation>
        <location evidence="1">Nucleus</location>
    </subcellularLocation>
</comment>
<dbReference type="Proteomes" id="UP001338125">
    <property type="component" value="Unassembled WGS sequence"/>
</dbReference>
<gene>
    <name evidence="5" type="ORF">PT974_12157</name>
</gene>
<evidence type="ECO:0000259" key="4">
    <source>
        <dbReference type="SMART" id="SM00906"/>
    </source>
</evidence>
<reference evidence="5 6" key="1">
    <citation type="submission" date="2024-01" db="EMBL/GenBank/DDBJ databases">
        <title>Complete genome of Cladobotryum mycophilum ATHUM6906.</title>
        <authorList>
            <person name="Christinaki A.C."/>
            <person name="Myridakis A.I."/>
            <person name="Kouvelis V.N."/>
        </authorList>
    </citation>
    <scope>NUCLEOTIDE SEQUENCE [LARGE SCALE GENOMIC DNA]</scope>
    <source>
        <strain evidence="5 6">ATHUM6906</strain>
    </source>
</reference>
<feature type="region of interest" description="Disordered" evidence="3">
    <location>
        <begin position="891"/>
        <end position="917"/>
    </location>
</feature>
<feature type="compositionally biased region" description="Polar residues" evidence="3">
    <location>
        <begin position="891"/>
        <end position="908"/>
    </location>
</feature>
<protein>
    <submittedName>
        <fullName evidence="5">Equisetin cluster transcription factor eqxF</fullName>
    </submittedName>
</protein>
<evidence type="ECO:0000256" key="1">
    <source>
        <dbReference type="ARBA" id="ARBA00004123"/>
    </source>
</evidence>
<evidence type="ECO:0000313" key="5">
    <source>
        <dbReference type="EMBL" id="KAK5988021.1"/>
    </source>
</evidence>
<proteinExistence type="predicted"/>